<feature type="compositionally biased region" description="Pro residues" evidence="1">
    <location>
        <begin position="124"/>
        <end position="134"/>
    </location>
</feature>
<dbReference type="eggNOG" id="COG5479">
    <property type="taxonomic scope" value="Bacteria"/>
</dbReference>
<accession>K6WRF0</accession>
<dbReference type="Gene3D" id="3.40.390.10">
    <property type="entry name" value="Collagenase (Catalytic Domain)"/>
    <property type="match status" value="1"/>
</dbReference>
<feature type="compositionally biased region" description="Basic and acidic residues" evidence="1">
    <location>
        <begin position="12"/>
        <end position="30"/>
    </location>
</feature>
<feature type="region of interest" description="Disordered" evidence="1">
    <location>
        <begin position="70"/>
        <end position="161"/>
    </location>
</feature>
<gene>
    <name evidence="4" type="ORF">KILIM_010_00030</name>
</gene>
<evidence type="ECO:0000256" key="2">
    <source>
        <dbReference type="SAM" id="Phobius"/>
    </source>
</evidence>
<dbReference type="AlphaFoldDB" id="K6WRF0"/>
<feature type="domain" description="DUF3152" evidence="3">
    <location>
        <begin position="139"/>
        <end position="308"/>
    </location>
</feature>
<proteinExistence type="predicted"/>
<dbReference type="Proteomes" id="UP000008366">
    <property type="component" value="Unassembled WGS sequence"/>
</dbReference>
<keyword evidence="2" id="KW-1133">Transmembrane helix</keyword>
<dbReference type="RefSeq" id="WP_006591204.1">
    <property type="nucleotide sequence ID" value="NZ_BAHD01000010.1"/>
</dbReference>
<evidence type="ECO:0000313" key="4">
    <source>
        <dbReference type="EMBL" id="GAB94672.1"/>
    </source>
</evidence>
<dbReference type="Pfam" id="PF11350">
    <property type="entry name" value="DUF3152"/>
    <property type="match status" value="1"/>
</dbReference>
<feature type="compositionally biased region" description="Low complexity" evidence="1">
    <location>
        <begin position="104"/>
        <end position="118"/>
    </location>
</feature>
<name>K6WRF0_9MICO</name>
<dbReference type="InterPro" id="IPR022603">
    <property type="entry name" value="DUF3152"/>
</dbReference>
<keyword evidence="2" id="KW-0812">Transmembrane</keyword>
<keyword evidence="5" id="KW-1185">Reference proteome</keyword>
<dbReference type="STRING" id="1184609.KILIM_010_00030"/>
<dbReference type="OrthoDB" id="9779865at2"/>
<evidence type="ECO:0000256" key="1">
    <source>
        <dbReference type="SAM" id="MobiDB-lite"/>
    </source>
</evidence>
<organism evidence="4 5">
    <name type="scientific">Kineosphaera limosa NBRC 100340</name>
    <dbReference type="NCBI Taxonomy" id="1184609"/>
    <lineage>
        <taxon>Bacteria</taxon>
        <taxon>Bacillati</taxon>
        <taxon>Actinomycetota</taxon>
        <taxon>Actinomycetes</taxon>
        <taxon>Micrococcales</taxon>
        <taxon>Dermatophilaceae</taxon>
        <taxon>Kineosphaera</taxon>
    </lineage>
</organism>
<evidence type="ECO:0000259" key="3">
    <source>
        <dbReference type="Pfam" id="PF11350"/>
    </source>
</evidence>
<sequence>MRDDPSSGPRSAGRDPHQEADAAGPEHERSPALTPARRRMLQRRRRALTVLGAGTLCAFVVSLAVGHLGAGGSQAPTTDAPPPVATQTTAWDGSTRADPDPSAGESTTPPGSPEGTTSAAAHGPPAPGDTPEPQLPATLPDSGTGTTQVLAVPGPDSTRSGRTIRYSVEAEGGLDVPVDHFAAHVHRVLTDPRGWEAVDGVHFVNVSPQQRAQGASADVRIILGSPAYVDRNCLPLRTMGQLSCHAGGRVLLNLERWAHGAGTYGDDVAGYREYLVNHEVGHALGHSHRSCPGPGRPAPVMVQQTKSLYGCTPWGWPTPPSSR</sequence>
<dbReference type="InterPro" id="IPR024079">
    <property type="entry name" value="MetalloPept_cat_dom_sf"/>
</dbReference>
<evidence type="ECO:0000313" key="5">
    <source>
        <dbReference type="Proteomes" id="UP000008366"/>
    </source>
</evidence>
<comment type="caution">
    <text evidence="4">The sequence shown here is derived from an EMBL/GenBank/DDBJ whole genome shotgun (WGS) entry which is preliminary data.</text>
</comment>
<protein>
    <recommendedName>
        <fullName evidence="3">DUF3152 domain-containing protein</fullName>
    </recommendedName>
</protein>
<dbReference type="GO" id="GO:0008237">
    <property type="term" value="F:metallopeptidase activity"/>
    <property type="evidence" value="ECO:0007669"/>
    <property type="project" value="InterPro"/>
</dbReference>
<dbReference type="EMBL" id="BAHD01000010">
    <property type="protein sequence ID" value="GAB94672.1"/>
    <property type="molecule type" value="Genomic_DNA"/>
</dbReference>
<feature type="region of interest" description="Disordered" evidence="1">
    <location>
        <begin position="1"/>
        <end position="37"/>
    </location>
</feature>
<feature type="transmembrane region" description="Helical" evidence="2">
    <location>
        <begin position="47"/>
        <end position="70"/>
    </location>
</feature>
<reference evidence="4 5" key="1">
    <citation type="submission" date="2012-08" db="EMBL/GenBank/DDBJ databases">
        <title>Whole genome shotgun sequence of Kineosphaera limosa NBRC 100340.</title>
        <authorList>
            <person name="Yoshida I."/>
            <person name="Isaki S."/>
            <person name="Hosoyama A."/>
            <person name="Tsuchikane K."/>
            <person name="Katsumata H."/>
            <person name="Ando Y."/>
            <person name="Ohji S."/>
            <person name="Hamada M."/>
            <person name="Tamura T."/>
            <person name="Yamazoe A."/>
            <person name="Yamazaki S."/>
            <person name="Fujita N."/>
        </authorList>
    </citation>
    <scope>NUCLEOTIDE SEQUENCE [LARGE SCALE GENOMIC DNA]</scope>
    <source>
        <strain evidence="4 5">NBRC 100340</strain>
    </source>
</reference>
<keyword evidence="2" id="KW-0472">Membrane</keyword>
<dbReference type="SUPFAM" id="SSF55486">
    <property type="entry name" value="Metalloproteases ('zincins'), catalytic domain"/>
    <property type="match status" value="1"/>
</dbReference>